<name>A0A6B0SIW5_9EURY</name>
<dbReference type="AlphaFoldDB" id="A0A6B0SIW5"/>
<proteinExistence type="predicted"/>
<protein>
    <recommendedName>
        <fullName evidence="3">DUF1918 domain-containing protein</fullName>
    </recommendedName>
</protein>
<comment type="caution">
    <text evidence="1">The sequence shown here is derived from an EMBL/GenBank/DDBJ whole genome shotgun (WGS) entry which is preliminary data.</text>
</comment>
<dbReference type="EMBL" id="WUUU01000083">
    <property type="protein sequence ID" value="MXR21097.1"/>
    <property type="molecule type" value="Genomic_DNA"/>
</dbReference>
<evidence type="ECO:0000313" key="1">
    <source>
        <dbReference type="EMBL" id="MXR21097.1"/>
    </source>
</evidence>
<gene>
    <name evidence="1" type="ORF">GRX66_10940</name>
</gene>
<evidence type="ECO:0008006" key="3">
    <source>
        <dbReference type="Google" id="ProtNLM"/>
    </source>
</evidence>
<sequence>MAQTEQTLRRGERVRVARQSADKAKLAVCGYERHQHFGDDGVVTDVRRTEDGAWFVVRFDEYGHDAVPYRHDELEPV</sequence>
<dbReference type="Proteomes" id="UP000471521">
    <property type="component" value="Unassembled WGS sequence"/>
</dbReference>
<dbReference type="OrthoDB" id="251118at2157"/>
<accession>A0A6B0SIW5</accession>
<evidence type="ECO:0000313" key="2">
    <source>
        <dbReference type="Proteomes" id="UP000471521"/>
    </source>
</evidence>
<keyword evidence="2" id="KW-1185">Reference proteome</keyword>
<reference evidence="1 2" key="1">
    <citation type="submission" date="2019-12" db="EMBL/GenBank/DDBJ databases">
        <title>Isolation and characterization of three novel carbon monoxide-oxidizing members of Halobacteria from salione crusts and soils.</title>
        <authorList>
            <person name="Myers M.R."/>
            <person name="King G.M."/>
        </authorList>
    </citation>
    <scope>NUCLEOTIDE SEQUENCE [LARGE SCALE GENOMIC DNA]</scope>
    <source>
        <strain evidence="1 2">PCN9</strain>
    </source>
</reference>
<organism evidence="1 2">
    <name type="scientific">Halobacterium bonnevillei</name>
    <dbReference type="NCBI Taxonomy" id="2692200"/>
    <lineage>
        <taxon>Archaea</taxon>
        <taxon>Methanobacteriati</taxon>
        <taxon>Methanobacteriota</taxon>
        <taxon>Stenosarchaea group</taxon>
        <taxon>Halobacteria</taxon>
        <taxon>Halobacteriales</taxon>
        <taxon>Halobacteriaceae</taxon>
        <taxon>Halobacterium</taxon>
    </lineage>
</organism>
<dbReference type="RefSeq" id="WP_159526596.1">
    <property type="nucleotide sequence ID" value="NZ_WUUU01000083.1"/>
</dbReference>